<dbReference type="PIRSF" id="PIRSF000332">
    <property type="entry name" value="FMO"/>
    <property type="match status" value="1"/>
</dbReference>
<dbReference type="PANTHER" id="PTHR43539">
    <property type="entry name" value="FLAVIN-BINDING MONOOXYGENASE-LIKE PROTEIN (AFU_ORTHOLOGUE AFUA_4G09220)"/>
    <property type="match status" value="1"/>
</dbReference>
<comment type="similarity">
    <text evidence="1">Belongs to the FAD-binding monooxygenase family.</text>
</comment>
<dbReference type="EMBL" id="FNON01000008">
    <property type="protein sequence ID" value="SDY99880.1"/>
    <property type="molecule type" value="Genomic_DNA"/>
</dbReference>
<protein>
    <submittedName>
        <fullName evidence="5">Predicted flavoprotein CzcO associated with the cation diffusion facilitator CzcD</fullName>
    </submittedName>
</protein>
<accession>A0A1H3PFL6</accession>
<evidence type="ECO:0000256" key="4">
    <source>
        <dbReference type="ARBA" id="ARBA00023002"/>
    </source>
</evidence>
<organism evidence="5 6">
    <name type="scientific">Amycolatopsis xylanica</name>
    <dbReference type="NCBI Taxonomy" id="589385"/>
    <lineage>
        <taxon>Bacteria</taxon>
        <taxon>Bacillati</taxon>
        <taxon>Actinomycetota</taxon>
        <taxon>Actinomycetes</taxon>
        <taxon>Pseudonocardiales</taxon>
        <taxon>Pseudonocardiaceae</taxon>
        <taxon>Amycolatopsis</taxon>
    </lineage>
</organism>
<evidence type="ECO:0000256" key="1">
    <source>
        <dbReference type="ARBA" id="ARBA00010139"/>
    </source>
</evidence>
<dbReference type="GO" id="GO:0050660">
    <property type="term" value="F:flavin adenine dinucleotide binding"/>
    <property type="evidence" value="ECO:0007669"/>
    <property type="project" value="InterPro"/>
</dbReference>
<dbReference type="SUPFAM" id="SSF51905">
    <property type="entry name" value="FAD/NAD(P)-binding domain"/>
    <property type="match status" value="2"/>
</dbReference>
<dbReference type="Gene3D" id="3.50.50.60">
    <property type="entry name" value="FAD/NAD(P)-binding domain"/>
    <property type="match status" value="1"/>
</dbReference>
<dbReference type="RefSeq" id="WP_091295568.1">
    <property type="nucleotide sequence ID" value="NZ_FNON01000008.1"/>
</dbReference>
<reference evidence="5 6" key="1">
    <citation type="submission" date="2016-10" db="EMBL/GenBank/DDBJ databases">
        <authorList>
            <person name="de Groot N.N."/>
        </authorList>
    </citation>
    <scope>NUCLEOTIDE SEQUENCE [LARGE SCALE GENOMIC DNA]</scope>
    <source>
        <strain evidence="5 6">CPCC 202699</strain>
    </source>
</reference>
<name>A0A1H3PFL6_9PSEU</name>
<evidence type="ECO:0000313" key="6">
    <source>
        <dbReference type="Proteomes" id="UP000199515"/>
    </source>
</evidence>
<dbReference type="PRINTS" id="PR00469">
    <property type="entry name" value="PNDRDTASEII"/>
</dbReference>
<dbReference type="InterPro" id="IPR020946">
    <property type="entry name" value="Flavin_mOase-like"/>
</dbReference>
<keyword evidence="4" id="KW-0560">Oxidoreductase</keyword>
<evidence type="ECO:0000256" key="2">
    <source>
        <dbReference type="ARBA" id="ARBA00022630"/>
    </source>
</evidence>
<dbReference type="OrthoDB" id="9808049at2"/>
<evidence type="ECO:0000256" key="3">
    <source>
        <dbReference type="ARBA" id="ARBA00022827"/>
    </source>
</evidence>
<dbReference type="GO" id="GO:0004499">
    <property type="term" value="F:N,N-dimethylaniline monooxygenase activity"/>
    <property type="evidence" value="ECO:0007669"/>
    <property type="project" value="InterPro"/>
</dbReference>
<keyword evidence="3" id="KW-0274">FAD</keyword>
<dbReference type="STRING" id="589385.SAMN05421504_108192"/>
<keyword evidence="6" id="KW-1185">Reference proteome</keyword>
<dbReference type="InterPro" id="IPR000960">
    <property type="entry name" value="Flavin_mOase"/>
</dbReference>
<sequence>MNEQVSTVVIGGGVAGLALTRCLVGRGVEVLTLDENEQIGHSWRTRYDSLKLNSVRWLSHMPGLSLPKRYGRWVRRDDLVEYVEAYAKPLKPLLRNGVRVLKVERGSRWLVTTSEGAIEARHVVFATGLYREPAIPSWPGEFHGRLIHAAHYTRPADFEGERVVVVGPGVSGVDIGSDLLQRTRGSLTVAMRSAPNFLPRELWNIPLQGLSVTNRYAPIAVQDLGGKLIQRVASGDLADTPFGRPTEGMFSRLRRTGVNPAVDDGVFVPAVRAGLIEVIDEVVALDSDGVVTKSGKHVPADTVIAATGYRTGLAEIIGEPGVLDARDIPPQYGAANKRWAAAGLHFVGFASPLTGHLREIGLRAKHTAKAIAANP</sequence>
<proteinExistence type="inferred from homology"/>
<dbReference type="GO" id="GO:0005829">
    <property type="term" value="C:cytosol"/>
    <property type="evidence" value="ECO:0007669"/>
    <property type="project" value="TreeGrafter"/>
</dbReference>
<dbReference type="GO" id="GO:0050661">
    <property type="term" value="F:NADP binding"/>
    <property type="evidence" value="ECO:0007669"/>
    <property type="project" value="InterPro"/>
</dbReference>
<gene>
    <name evidence="5" type="ORF">SAMN05421504_108192</name>
</gene>
<dbReference type="InterPro" id="IPR036188">
    <property type="entry name" value="FAD/NAD-bd_sf"/>
</dbReference>
<dbReference type="InterPro" id="IPR050982">
    <property type="entry name" value="Auxin_biosynth/cation_transpt"/>
</dbReference>
<dbReference type="Proteomes" id="UP000199515">
    <property type="component" value="Unassembled WGS sequence"/>
</dbReference>
<dbReference type="PANTHER" id="PTHR43539:SF78">
    <property type="entry name" value="FLAVIN-CONTAINING MONOOXYGENASE"/>
    <property type="match status" value="1"/>
</dbReference>
<evidence type="ECO:0000313" key="5">
    <source>
        <dbReference type="EMBL" id="SDY99880.1"/>
    </source>
</evidence>
<keyword evidence="2" id="KW-0285">Flavoprotein</keyword>
<dbReference type="AlphaFoldDB" id="A0A1H3PFL6"/>
<dbReference type="Pfam" id="PF00743">
    <property type="entry name" value="FMO-like"/>
    <property type="match status" value="1"/>
</dbReference>